<gene>
    <name evidence="4" type="ordered locus">Galf_1479</name>
</gene>
<dbReference type="PANTHER" id="PTHR39206">
    <property type="entry name" value="SLL8004 PROTEIN"/>
    <property type="match status" value="1"/>
</dbReference>
<sequence length="203" mass="22548">MQLEQPRLLLVAGPNGAGKTTVTERGLAHEWFSGCEYINPDFIARDQFGDWNSQSAVIQAANFASELRENCLASQRSIAFESVFSAPDKVDFVRRAKAAGFFTRVFFVATGDPSINAARVARRVMQGGHDVPIQKIITRYFRSIANCALVAREVDRLYLYDNSVDGEQAKLVLRASNGVIIKQYCTVPEWMEPIASLLDPAEN</sequence>
<dbReference type="KEGG" id="gca:Galf_1479"/>
<proteinExistence type="predicted"/>
<keyword evidence="2" id="KW-0067">ATP-binding</keyword>
<dbReference type="AlphaFoldDB" id="D9SG51"/>
<dbReference type="EMBL" id="CP002159">
    <property type="protein sequence ID" value="ADL55498.1"/>
    <property type="molecule type" value="Genomic_DNA"/>
</dbReference>
<dbReference type="SMART" id="SM00382">
    <property type="entry name" value="AAA"/>
    <property type="match status" value="1"/>
</dbReference>
<reference evidence="4 5" key="1">
    <citation type="submission" date="2010-08" db="EMBL/GenBank/DDBJ databases">
        <title>Complete sequence of Gallionella capsiferriformans ES-2.</title>
        <authorList>
            <consortium name="US DOE Joint Genome Institute"/>
            <person name="Lucas S."/>
            <person name="Copeland A."/>
            <person name="Lapidus A."/>
            <person name="Cheng J.-F."/>
            <person name="Bruce D."/>
            <person name="Goodwin L."/>
            <person name="Pitluck S."/>
            <person name="Chertkov O."/>
            <person name="Davenport K.W."/>
            <person name="Detter J.C."/>
            <person name="Han C."/>
            <person name="Tapia R."/>
            <person name="Land M."/>
            <person name="Hauser L."/>
            <person name="Chang Y.-J."/>
            <person name="Jeffries C."/>
            <person name="Kyrpides N."/>
            <person name="Ivanova N."/>
            <person name="Mikhailova N."/>
            <person name="Shelobolina E.S."/>
            <person name="Picardal F."/>
            <person name="Roden E."/>
            <person name="Emerson D."/>
            <person name="Woyke T."/>
        </authorList>
    </citation>
    <scope>NUCLEOTIDE SEQUENCE [LARGE SCALE GENOMIC DNA]</scope>
    <source>
        <strain evidence="4 5">ES-2</strain>
    </source>
</reference>
<keyword evidence="5" id="KW-1185">Reference proteome</keyword>
<dbReference type="OrthoDB" id="9791543at2"/>
<dbReference type="STRING" id="395494.Galf_1479"/>
<dbReference type="HOGENOM" id="CLU_094497_0_0_4"/>
<dbReference type="eggNOG" id="COG4185">
    <property type="taxonomic scope" value="Bacteria"/>
</dbReference>
<evidence type="ECO:0000256" key="2">
    <source>
        <dbReference type="ARBA" id="ARBA00022840"/>
    </source>
</evidence>
<dbReference type="GO" id="GO:0016301">
    <property type="term" value="F:kinase activity"/>
    <property type="evidence" value="ECO:0007669"/>
    <property type="project" value="InterPro"/>
</dbReference>
<evidence type="ECO:0000256" key="1">
    <source>
        <dbReference type="ARBA" id="ARBA00022741"/>
    </source>
</evidence>
<dbReference type="PANTHER" id="PTHR39206:SF1">
    <property type="entry name" value="SLL8004 PROTEIN"/>
    <property type="match status" value="1"/>
</dbReference>
<name>D9SG51_GALCS</name>
<protein>
    <submittedName>
        <fullName evidence="4">AAA ATPase</fullName>
    </submittedName>
</protein>
<organism evidence="4 5">
    <name type="scientific">Gallionella capsiferriformans (strain ES-2)</name>
    <name type="common">Gallionella ferruginea capsiferriformans (strain ES-2)</name>
    <dbReference type="NCBI Taxonomy" id="395494"/>
    <lineage>
        <taxon>Bacteria</taxon>
        <taxon>Pseudomonadati</taxon>
        <taxon>Pseudomonadota</taxon>
        <taxon>Betaproteobacteria</taxon>
        <taxon>Nitrosomonadales</taxon>
        <taxon>Gallionellaceae</taxon>
        <taxon>Gallionella</taxon>
    </lineage>
</organism>
<dbReference type="Gene3D" id="3.40.50.300">
    <property type="entry name" value="P-loop containing nucleotide triphosphate hydrolases"/>
    <property type="match status" value="1"/>
</dbReference>
<dbReference type="InterPro" id="IPR010488">
    <property type="entry name" value="Zeta_toxin_domain"/>
</dbReference>
<evidence type="ECO:0000259" key="3">
    <source>
        <dbReference type="SMART" id="SM00382"/>
    </source>
</evidence>
<accession>D9SG51</accession>
<keyword evidence="1" id="KW-0547">Nucleotide-binding</keyword>
<dbReference type="Pfam" id="PF06414">
    <property type="entry name" value="Zeta_toxin"/>
    <property type="match status" value="1"/>
</dbReference>
<dbReference type="Proteomes" id="UP000001235">
    <property type="component" value="Chromosome"/>
</dbReference>
<dbReference type="GO" id="GO:0005524">
    <property type="term" value="F:ATP binding"/>
    <property type="evidence" value="ECO:0007669"/>
    <property type="project" value="UniProtKB-KW"/>
</dbReference>
<dbReference type="SUPFAM" id="SSF52540">
    <property type="entry name" value="P-loop containing nucleoside triphosphate hydrolases"/>
    <property type="match status" value="1"/>
</dbReference>
<evidence type="ECO:0000313" key="4">
    <source>
        <dbReference type="EMBL" id="ADL55498.1"/>
    </source>
</evidence>
<evidence type="ECO:0000313" key="5">
    <source>
        <dbReference type="Proteomes" id="UP000001235"/>
    </source>
</evidence>
<feature type="domain" description="AAA+ ATPase" evidence="3">
    <location>
        <begin position="5"/>
        <end position="130"/>
    </location>
</feature>
<dbReference type="InterPro" id="IPR003593">
    <property type="entry name" value="AAA+_ATPase"/>
</dbReference>
<dbReference type="InterPro" id="IPR027417">
    <property type="entry name" value="P-loop_NTPase"/>
</dbReference>